<feature type="repeat" description="WD" evidence="3">
    <location>
        <begin position="873"/>
        <end position="914"/>
    </location>
</feature>
<evidence type="ECO:0000256" key="3">
    <source>
        <dbReference type="PROSITE-ProRule" id="PRU00221"/>
    </source>
</evidence>
<name>A9ERF1_SORC5</name>
<dbReference type="InterPro" id="IPR015943">
    <property type="entry name" value="WD40/YVTN_repeat-like_dom_sf"/>
</dbReference>
<dbReference type="EMBL" id="AM746676">
    <property type="protein sequence ID" value="CAN97289.1"/>
    <property type="molecule type" value="Genomic_DNA"/>
</dbReference>
<dbReference type="SUPFAM" id="SSF52540">
    <property type="entry name" value="P-loop containing nucleoside triphosphate hydrolases"/>
    <property type="match status" value="1"/>
</dbReference>
<feature type="repeat" description="WD" evidence="3">
    <location>
        <begin position="712"/>
        <end position="746"/>
    </location>
</feature>
<feature type="repeat" description="WD" evidence="3">
    <location>
        <begin position="566"/>
        <end position="607"/>
    </location>
</feature>
<feature type="domain" description="Effector-associated" evidence="6">
    <location>
        <begin position="1164"/>
        <end position="1237"/>
    </location>
</feature>
<protein>
    <submittedName>
        <fullName evidence="7">WD-repeat protein</fullName>
    </submittedName>
</protein>
<feature type="compositionally biased region" description="Basic and acidic residues" evidence="4">
    <location>
        <begin position="420"/>
        <end position="429"/>
    </location>
</feature>
<dbReference type="Gene3D" id="3.40.50.300">
    <property type="entry name" value="P-loop containing nucleotide triphosphate hydrolases"/>
    <property type="match status" value="1"/>
</dbReference>
<feature type="region of interest" description="Disordered" evidence="4">
    <location>
        <begin position="1124"/>
        <end position="1146"/>
    </location>
</feature>
<dbReference type="InterPro" id="IPR020472">
    <property type="entry name" value="WD40_PAC1"/>
</dbReference>
<dbReference type="eggNOG" id="COG2909">
    <property type="taxonomic scope" value="Bacteria"/>
</dbReference>
<dbReference type="PROSITE" id="PS50082">
    <property type="entry name" value="WD_REPEATS_2"/>
    <property type="match status" value="9"/>
</dbReference>
<dbReference type="KEGG" id="scl:sce7120"/>
<dbReference type="HOGENOM" id="CLU_266459_0_0_7"/>
<sequence>MYGSIIDFEDEFSRHGQIFAREDVLAELCRWLVGDKRLHRGWLLLLGGPGVGKSAILTSLLRMLPAPRPPCHFIRRGMEGFDRPEVVVQSLCAQLERLYPEHGSADLPSEMRLGELLKRLSTKELARRGQRLLLVIDGLDEAAGDDPLPRILPRVLPPGVVILCASRPIYPALSWLERDGVQRINLNDEMWAASNENACLHFWQHHADEFAPPLSPAFIHEAVRRCEGNMLYAVKLRDWLRMQPPERRVASAIPYGLDAFLTQIWTELNELDGAVYALVMEGLGLACAAREALPAYLFREILEWPTTMEVETFLRAVRPFLLETRAHWHKGESAYQPFHAYFREFISGKLGSSVIREHHLRLTETLAAWPPNERDPFQRAYALRHAVAHRIEAGELRDAQRLCTNLDYLKTKFREIDVAAAQPEREQSGREAGATSAERDLDATVRASVGGEAIDLAAVLTAVCAEASRLGADPESLPVLIYNRLRCAGWSVDRIKGRLGFGGSLPALRLLHGVRLGPARLRSFRGHEKQVTACVITPDETHLLSASADGTLRLWALGSAACIAELRGHEGELTACAITRDGNTAISTSTDGTARTWDIRARRCVGTLENGGRCATACAVTHDGLRVVIGSDNGLLQVWDLASRERVATMKGHADYITACVIAGDGELLVSASRDGSVRVWRLASGECVQTLRRAEPAAALAQGSLKEQGWIAALALTPDGKQVVAAAGDGCLAFWDLLSGGCVRSFGAGQGRVDACSMLHDGRHVLCGMADGTMVIWDIAAERRIRCLEAHAGAVSACAPTADGRRILSASYDRTLALWEIGVPESLMPQDEHDAPVAACAAALDAPTVISGSEDRTLKIWDAATGACRATLAGHADLVTACASCAKGRRALSGARDGSVRLWNLTTRRLVEALDGHAALVSGCAFTPDGRMITASHDGTLRVRGADDKRRLMVLRHGDPVEGFSISQNGDYVLSFSRFGTAKVWALKSGRCERTFAPFTSPILAGALTPDGRRAVLALESGEIEVWDIHGNWRLPVLKGHRGRVFGCAVLPDGARVVSASEDKTLKVWNLHTGVCLGTLYGTSIFRCVAVTKTLICAGDHEGNVWMIAADAEPLDEDVRGGPAWPSKTVKRAPRPAGRSSPPLRFGARRVDPVARMDPLAAMADVLAGLYTQVEEARLIAEEAGIDIKRVNMNGSALVVWHSILKEASKRGLLRELVRRPLKQYPGHSALSHAAQMLGVLR</sequence>
<dbReference type="InterPro" id="IPR045430">
    <property type="entry name" value="EAD1"/>
</dbReference>
<accession>A9ERF1</accession>
<dbReference type="Proteomes" id="UP000002139">
    <property type="component" value="Chromosome"/>
</dbReference>
<dbReference type="CDD" id="cd00200">
    <property type="entry name" value="WD40"/>
    <property type="match status" value="2"/>
</dbReference>
<organism evidence="7 8">
    <name type="scientific">Sorangium cellulosum (strain So ce56)</name>
    <name type="common">Polyangium cellulosum (strain So ce56)</name>
    <dbReference type="NCBI Taxonomy" id="448385"/>
    <lineage>
        <taxon>Bacteria</taxon>
        <taxon>Pseudomonadati</taxon>
        <taxon>Myxococcota</taxon>
        <taxon>Polyangia</taxon>
        <taxon>Polyangiales</taxon>
        <taxon>Polyangiaceae</taxon>
        <taxon>Sorangium</taxon>
    </lineage>
</organism>
<dbReference type="InterPro" id="IPR036322">
    <property type="entry name" value="WD40_repeat_dom_sf"/>
</dbReference>
<dbReference type="eggNOG" id="COG2319">
    <property type="taxonomic scope" value="Bacteria"/>
</dbReference>
<dbReference type="InterPro" id="IPR027417">
    <property type="entry name" value="P-loop_NTPase"/>
</dbReference>
<feature type="repeat" description="WD" evidence="3">
    <location>
        <begin position="650"/>
        <end position="691"/>
    </location>
</feature>
<dbReference type="BioCyc" id="SCEL448385:SCE_RS36500-MONOMER"/>
<keyword evidence="1 3" id="KW-0853">WD repeat</keyword>
<dbReference type="PROSITE" id="PS00678">
    <property type="entry name" value="WD_REPEATS_1"/>
    <property type="match status" value="6"/>
</dbReference>
<dbReference type="SMART" id="SM00320">
    <property type="entry name" value="WD40"/>
    <property type="match status" value="14"/>
</dbReference>
<proteinExistence type="predicted"/>
<dbReference type="OrthoDB" id="9765809at2"/>
<dbReference type="SUPFAM" id="SSF50978">
    <property type="entry name" value="WD40 repeat-like"/>
    <property type="match status" value="2"/>
</dbReference>
<dbReference type="RefSeq" id="WP_012239728.1">
    <property type="nucleotide sequence ID" value="NC_010162.1"/>
</dbReference>
<dbReference type="STRING" id="448385.sce7120"/>
<feature type="compositionally biased region" description="Low complexity" evidence="4">
    <location>
        <begin position="1136"/>
        <end position="1146"/>
    </location>
</feature>
<dbReference type="AlphaFoldDB" id="A9ERF1"/>
<evidence type="ECO:0000313" key="8">
    <source>
        <dbReference type="Proteomes" id="UP000002139"/>
    </source>
</evidence>
<dbReference type="Pfam" id="PF00400">
    <property type="entry name" value="WD40"/>
    <property type="match status" value="10"/>
</dbReference>
<feature type="repeat" description="WD" evidence="3">
    <location>
        <begin position="955"/>
        <end position="996"/>
    </location>
</feature>
<dbReference type="InterPro" id="IPR001680">
    <property type="entry name" value="WD40_rpt"/>
</dbReference>
<dbReference type="PRINTS" id="PR00320">
    <property type="entry name" value="GPROTEINBRPT"/>
</dbReference>
<feature type="repeat" description="WD" evidence="3">
    <location>
        <begin position="831"/>
        <end position="872"/>
    </location>
</feature>
<keyword evidence="2" id="KW-0677">Repeat</keyword>
<evidence type="ECO:0000259" key="5">
    <source>
        <dbReference type="Pfam" id="PF05729"/>
    </source>
</evidence>
<feature type="repeat" description="WD" evidence="3">
    <location>
        <begin position="524"/>
        <end position="565"/>
    </location>
</feature>
<dbReference type="PANTHER" id="PTHR14604">
    <property type="entry name" value="WD40 REPEAT PF20"/>
    <property type="match status" value="1"/>
</dbReference>
<dbReference type="InterPro" id="IPR007111">
    <property type="entry name" value="NACHT_NTPase"/>
</dbReference>
<feature type="domain" description="NACHT" evidence="5">
    <location>
        <begin position="44"/>
        <end position="168"/>
    </location>
</feature>
<dbReference type="Gene3D" id="2.130.10.10">
    <property type="entry name" value="YVTN repeat-like/Quinoprotein amine dehydrogenase"/>
    <property type="match status" value="4"/>
</dbReference>
<evidence type="ECO:0000313" key="7">
    <source>
        <dbReference type="EMBL" id="CAN97289.1"/>
    </source>
</evidence>
<dbReference type="InterPro" id="IPR050995">
    <property type="entry name" value="WD-F-box_domain-protein"/>
</dbReference>
<evidence type="ECO:0000256" key="1">
    <source>
        <dbReference type="ARBA" id="ARBA00022574"/>
    </source>
</evidence>
<evidence type="ECO:0000256" key="2">
    <source>
        <dbReference type="ARBA" id="ARBA00022737"/>
    </source>
</evidence>
<evidence type="ECO:0000256" key="4">
    <source>
        <dbReference type="SAM" id="MobiDB-lite"/>
    </source>
</evidence>
<reference evidence="7 8" key="1">
    <citation type="journal article" date="2007" name="Nat. Biotechnol.">
        <title>Complete genome sequence of the myxobacterium Sorangium cellulosum.</title>
        <authorList>
            <person name="Schneiker S."/>
            <person name="Perlova O."/>
            <person name="Kaiser O."/>
            <person name="Gerth K."/>
            <person name="Alici A."/>
            <person name="Altmeyer M.O."/>
            <person name="Bartels D."/>
            <person name="Bekel T."/>
            <person name="Beyer S."/>
            <person name="Bode E."/>
            <person name="Bode H.B."/>
            <person name="Bolten C.J."/>
            <person name="Choudhuri J.V."/>
            <person name="Doss S."/>
            <person name="Elnakady Y.A."/>
            <person name="Frank B."/>
            <person name="Gaigalat L."/>
            <person name="Goesmann A."/>
            <person name="Groeger C."/>
            <person name="Gross F."/>
            <person name="Jelsbak L."/>
            <person name="Jelsbak L."/>
            <person name="Kalinowski J."/>
            <person name="Kegler C."/>
            <person name="Knauber T."/>
            <person name="Konietzny S."/>
            <person name="Kopp M."/>
            <person name="Krause L."/>
            <person name="Krug D."/>
            <person name="Linke B."/>
            <person name="Mahmud T."/>
            <person name="Martinez-Arias R."/>
            <person name="McHardy A.C."/>
            <person name="Merai M."/>
            <person name="Meyer F."/>
            <person name="Mormann S."/>
            <person name="Munoz-Dorado J."/>
            <person name="Perez J."/>
            <person name="Pradella S."/>
            <person name="Rachid S."/>
            <person name="Raddatz G."/>
            <person name="Rosenau F."/>
            <person name="Rueckert C."/>
            <person name="Sasse F."/>
            <person name="Scharfe M."/>
            <person name="Schuster S.C."/>
            <person name="Suen G."/>
            <person name="Treuner-Lange A."/>
            <person name="Velicer G.J."/>
            <person name="Vorholter F.-J."/>
            <person name="Weissman K.J."/>
            <person name="Welch R.D."/>
            <person name="Wenzel S.C."/>
            <person name="Whitworth D.E."/>
            <person name="Wilhelm S."/>
            <person name="Wittmann C."/>
            <person name="Bloecker H."/>
            <person name="Puehler A."/>
            <person name="Mueller R."/>
        </authorList>
    </citation>
    <scope>NUCLEOTIDE SEQUENCE [LARGE SCALE GENOMIC DNA]</scope>
    <source>
        <strain evidence="8">So ce56</strain>
    </source>
</reference>
<dbReference type="InterPro" id="IPR019775">
    <property type="entry name" value="WD40_repeat_CS"/>
</dbReference>
<feature type="region of interest" description="Disordered" evidence="4">
    <location>
        <begin position="420"/>
        <end position="439"/>
    </location>
</feature>
<feature type="repeat" description="WD" evidence="3">
    <location>
        <begin position="789"/>
        <end position="822"/>
    </location>
</feature>
<dbReference type="Pfam" id="PF05729">
    <property type="entry name" value="NACHT"/>
    <property type="match status" value="1"/>
</dbReference>
<dbReference type="PROSITE" id="PS50294">
    <property type="entry name" value="WD_REPEATS_REGION"/>
    <property type="match status" value="7"/>
</dbReference>
<evidence type="ECO:0000259" key="6">
    <source>
        <dbReference type="Pfam" id="PF19955"/>
    </source>
</evidence>
<feature type="repeat" description="WD" evidence="3">
    <location>
        <begin position="1039"/>
        <end position="1080"/>
    </location>
</feature>
<gene>
    <name evidence="7" type="ordered locus">sce7120</name>
</gene>
<dbReference type="PANTHER" id="PTHR14604:SF3">
    <property type="entry name" value="SPERM-ASSOCIATED ANTIGEN 16 PROTEIN"/>
    <property type="match status" value="1"/>
</dbReference>
<dbReference type="Pfam" id="PF19955">
    <property type="entry name" value="EAD1"/>
    <property type="match status" value="1"/>
</dbReference>
<keyword evidence="8" id="KW-1185">Reference proteome</keyword>